<dbReference type="AlphaFoldDB" id="A0AA89PUH5"/>
<feature type="domain" description="PAC" evidence="23">
    <location>
        <begin position="219"/>
        <end position="269"/>
    </location>
</feature>
<keyword evidence="11" id="KW-0067">ATP-binding</keyword>
<dbReference type="SUPFAM" id="SSF52172">
    <property type="entry name" value="CheY-like"/>
    <property type="match status" value="2"/>
</dbReference>
<dbReference type="InterPro" id="IPR011006">
    <property type="entry name" value="CheY-like_superfamily"/>
</dbReference>
<keyword evidence="8" id="KW-0812">Transmembrane</keyword>
<dbReference type="GO" id="GO:0000155">
    <property type="term" value="F:phosphorelay sensor kinase activity"/>
    <property type="evidence" value="ECO:0007669"/>
    <property type="project" value="InterPro"/>
</dbReference>
<dbReference type="CDD" id="cd00130">
    <property type="entry name" value="PAS"/>
    <property type="match status" value="2"/>
</dbReference>
<dbReference type="InterPro" id="IPR036641">
    <property type="entry name" value="HPT_dom_sf"/>
</dbReference>
<keyword evidence="9" id="KW-0547">Nucleotide-binding</keyword>
<evidence type="ECO:0000256" key="13">
    <source>
        <dbReference type="ARBA" id="ARBA00023012"/>
    </source>
</evidence>
<evidence type="ECO:0000313" key="26">
    <source>
        <dbReference type="Proteomes" id="UP000579531"/>
    </source>
</evidence>
<dbReference type="CDD" id="cd17546">
    <property type="entry name" value="REC_hyHK_CKI1_RcsC-like"/>
    <property type="match status" value="2"/>
</dbReference>
<dbReference type="SUPFAM" id="SSF55785">
    <property type="entry name" value="PYP-like sensor domain (PAS domain)"/>
    <property type="match status" value="2"/>
</dbReference>
<evidence type="ECO:0000256" key="4">
    <source>
        <dbReference type="ARBA" id="ARBA00012438"/>
    </source>
</evidence>
<dbReference type="PANTHER" id="PTHR45339:SF1">
    <property type="entry name" value="HYBRID SIGNAL TRANSDUCTION HISTIDINE KINASE J"/>
    <property type="match status" value="1"/>
</dbReference>
<dbReference type="SMART" id="SM00086">
    <property type="entry name" value="PAC"/>
    <property type="match status" value="2"/>
</dbReference>
<evidence type="ECO:0000256" key="11">
    <source>
        <dbReference type="ARBA" id="ARBA00022840"/>
    </source>
</evidence>
<evidence type="ECO:0000313" key="25">
    <source>
        <dbReference type="EMBL" id="MBB5809347.1"/>
    </source>
</evidence>
<comment type="catalytic activity">
    <reaction evidence="1">
        <text>ATP + protein L-histidine = ADP + protein N-phospho-L-histidine.</text>
        <dbReference type="EC" id="2.7.13.3"/>
    </reaction>
</comment>
<dbReference type="Gene3D" id="3.30.450.20">
    <property type="entry name" value="PAS domain"/>
    <property type="match status" value="2"/>
</dbReference>
<organism evidence="25 26">
    <name type="scientific">Streptomyces collinus</name>
    <dbReference type="NCBI Taxonomy" id="42684"/>
    <lineage>
        <taxon>Bacteria</taxon>
        <taxon>Bacillati</taxon>
        <taxon>Actinomycetota</taxon>
        <taxon>Actinomycetes</taxon>
        <taxon>Kitasatosporales</taxon>
        <taxon>Streptomycetaceae</taxon>
        <taxon>Streptomyces</taxon>
    </lineage>
</organism>
<evidence type="ECO:0000259" key="20">
    <source>
        <dbReference type="PROSITE" id="PS50109"/>
    </source>
</evidence>
<evidence type="ECO:0000256" key="2">
    <source>
        <dbReference type="ARBA" id="ARBA00004651"/>
    </source>
</evidence>
<feature type="modified residue" description="4-aspartylphosphate" evidence="19">
    <location>
        <position position="726"/>
    </location>
</feature>
<evidence type="ECO:0000259" key="24">
    <source>
        <dbReference type="PROSITE" id="PS50894"/>
    </source>
</evidence>
<dbReference type="Gene3D" id="3.40.50.2300">
    <property type="match status" value="2"/>
</dbReference>
<evidence type="ECO:0000256" key="6">
    <source>
        <dbReference type="ARBA" id="ARBA00022553"/>
    </source>
</evidence>
<comment type="subunit">
    <text evidence="15">At low DSF concentrations, interacts with RpfF.</text>
</comment>
<dbReference type="PROSITE" id="PS50109">
    <property type="entry name" value="HIS_KIN"/>
    <property type="match status" value="1"/>
</dbReference>
<dbReference type="InterPro" id="IPR035965">
    <property type="entry name" value="PAS-like_dom_sf"/>
</dbReference>
<evidence type="ECO:0000259" key="22">
    <source>
        <dbReference type="PROSITE" id="PS50112"/>
    </source>
</evidence>
<accession>A0AA89PUH5</accession>
<dbReference type="NCBIfam" id="TIGR00229">
    <property type="entry name" value="sensory_box"/>
    <property type="match status" value="2"/>
</dbReference>
<dbReference type="InterPro" id="IPR008207">
    <property type="entry name" value="Sig_transdc_His_kin_Hpt_dom"/>
</dbReference>
<dbReference type="PROSITE" id="PS50110">
    <property type="entry name" value="RESPONSE_REGULATORY"/>
    <property type="match status" value="2"/>
</dbReference>
<dbReference type="Pfam" id="PF00989">
    <property type="entry name" value="PAS"/>
    <property type="match status" value="1"/>
</dbReference>
<dbReference type="PROSITE" id="PS50113">
    <property type="entry name" value="PAC"/>
    <property type="match status" value="1"/>
</dbReference>
<dbReference type="InterPro" id="IPR004358">
    <property type="entry name" value="Sig_transdc_His_kin-like_C"/>
</dbReference>
<dbReference type="EMBL" id="JACHLX010000001">
    <property type="protein sequence ID" value="MBB5809347.1"/>
    <property type="molecule type" value="Genomic_DNA"/>
</dbReference>
<dbReference type="Gene3D" id="1.20.120.160">
    <property type="entry name" value="HPT domain"/>
    <property type="match status" value="1"/>
</dbReference>
<comment type="caution">
    <text evidence="25">The sequence shown here is derived from an EMBL/GenBank/DDBJ whole genome shotgun (WGS) entry which is preliminary data.</text>
</comment>
<evidence type="ECO:0000256" key="8">
    <source>
        <dbReference type="ARBA" id="ARBA00022692"/>
    </source>
</evidence>
<dbReference type="InterPro" id="IPR003594">
    <property type="entry name" value="HATPase_dom"/>
</dbReference>
<dbReference type="InterPro" id="IPR001789">
    <property type="entry name" value="Sig_transdc_resp-reg_receiver"/>
</dbReference>
<feature type="modified residue" description="Phosphohistidine" evidence="18">
    <location>
        <position position="872"/>
    </location>
</feature>
<dbReference type="PRINTS" id="PR00344">
    <property type="entry name" value="BCTRLSENSOR"/>
</dbReference>
<dbReference type="InterPro" id="IPR000014">
    <property type="entry name" value="PAS"/>
</dbReference>
<evidence type="ECO:0000259" key="21">
    <source>
        <dbReference type="PROSITE" id="PS50110"/>
    </source>
</evidence>
<keyword evidence="6 19" id="KW-0597">Phosphoprotein</keyword>
<evidence type="ECO:0000256" key="17">
    <source>
        <dbReference type="ARBA" id="ARBA00074306"/>
    </source>
</evidence>
<dbReference type="Pfam" id="PF01627">
    <property type="entry name" value="Hpt"/>
    <property type="match status" value="1"/>
</dbReference>
<feature type="domain" description="HPt" evidence="24">
    <location>
        <begin position="833"/>
        <end position="926"/>
    </location>
</feature>
<dbReference type="Proteomes" id="UP000579531">
    <property type="component" value="Unassembled WGS sequence"/>
</dbReference>
<feature type="domain" description="Response regulatory" evidence="21">
    <location>
        <begin position="531"/>
        <end position="651"/>
    </location>
</feature>
<dbReference type="Gene3D" id="1.10.287.130">
    <property type="match status" value="1"/>
</dbReference>
<dbReference type="InterPro" id="IPR013655">
    <property type="entry name" value="PAS_fold_3"/>
</dbReference>
<dbReference type="SMART" id="SM00091">
    <property type="entry name" value="PAS"/>
    <property type="match status" value="2"/>
</dbReference>
<comment type="similarity">
    <text evidence="3">In the N-terminal section; belongs to the phytochrome family.</text>
</comment>
<dbReference type="FunFam" id="1.10.287.130:FF:000002">
    <property type="entry name" value="Two-component osmosensing histidine kinase"/>
    <property type="match status" value="1"/>
</dbReference>
<dbReference type="PROSITE" id="PS50894">
    <property type="entry name" value="HPT"/>
    <property type="match status" value="1"/>
</dbReference>
<dbReference type="GO" id="GO:0005886">
    <property type="term" value="C:plasma membrane"/>
    <property type="evidence" value="ECO:0007669"/>
    <property type="project" value="UniProtKB-SubCell"/>
</dbReference>
<dbReference type="GO" id="GO:0006355">
    <property type="term" value="P:regulation of DNA-templated transcription"/>
    <property type="evidence" value="ECO:0007669"/>
    <property type="project" value="InterPro"/>
</dbReference>
<keyword evidence="7" id="KW-0808">Transferase</keyword>
<dbReference type="Pfam" id="PF00072">
    <property type="entry name" value="Response_reg"/>
    <property type="match status" value="2"/>
</dbReference>
<sequence length="936" mass="101984">MEPESTPTPRQYAADDEERFRLLLKNSPDMVFRRTLEGNYREVSSAGQELLGRPAEDIVGTSVKSWVHPADVEEFEWAERDLLRDGRVAVCLRLRHADRHSMWTEMTCWVVRDPAGEPLEVRGFIREAEGQRRREEALRLLQDQARSVIETARDAFVSIDEDGLVIDWNLSAEKLFGFSHHEAMGRPLTETIIPERYHAAHKAGLQRVLAGGESHVLGGQVELTARHHDGHEIPVELAVWRLKSAKARCFNAFIRDISERKQAEAALAEARDQAIAASQAKSQFVASMSHEIRTPMNGVIGLSELLLGTEQDAEQRRYAEGIHAAGTALLTLINDILDFSKLEAGKLELDEVAFSPQVLVEEVVSLVAQTAQAEGLELLSDCHPDLPAMVLGDSGRLRQILLNLASNAVKFTEAGEVVLRARPAPARPPAEQAPWLRFEVADTGIGIATADQERMFDAFSQADASTTRRYGGTGLGLAICRRITEAMGGSIGVTSRPGQGSTFSFCVPVRAPDAPEQPPGPPHPDILRGTRVLVVDDNDTNRLILDAQLRRWHIGPTMVAGGPQALVALHEAEAAGRPFTLAIVDMYMPDMDGLELARRITTDQNLARVQLLLLTSGTQPPAAELHAAGIARSLSKPVHQSQLLDALVELATRTSPVAASAPAAPAPTAPDPAHRGHLLLVEDNEINQMVAQGLLTRLGYSTDIAADGAQALLMTQEHSYQAVLMDCQMPQMDGYTATRELRRREGDHGHLPVIAMTAGALAEDREKCLAAGMDDYISKPVSADELEQALARWVHTAPPQAGNAAPPQAGNEDLRVSIEQRLDELRGAGSPAEHELVDRLVDHFLVRAPEMTSALFHALDRHDSQEIADQAHSLRGAAGNIGAVSLAARCQELEEHARAGEPTSLAEAAPRLQDELDRTCRTLETVRSHPPGRDPG</sequence>
<proteinExistence type="inferred from homology"/>
<reference evidence="25 26" key="1">
    <citation type="submission" date="2020-08" db="EMBL/GenBank/DDBJ databases">
        <title>Sequencing the genomes of 1000 actinobacteria strains.</title>
        <authorList>
            <person name="Klenk H.-P."/>
        </authorList>
    </citation>
    <scope>NUCLEOTIDE SEQUENCE [LARGE SCALE GENOMIC DNA]</scope>
    <source>
        <strain evidence="25 26">DSM 40129</strain>
    </source>
</reference>
<dbReference type="EC" id="2.7.13.3" evidence="4"/>
<dbReference type="Pfam" id="PF02518">
    <property type="entry name" value="HATPase_c"/>
    <property type="match status" value="1"/>
</dbReference>
<keyword evidence="12" id="KW-1133">Transmembrane helix</keyword>
<dbReference type="PROSITE" id="PS50112">
    <property type="entry name" value="PAS"/>
    <property type="match status" value="2"/>
</dbReference>
<evidence type="ECO:0000256" key="16">
    <source>
        <dbReference type="ARBA" id="ARBA00068150"/>
    </source>
</evidence>
<evidence type="ECO:0000256" key="19">
    <source>
        <dbReference type="PROSITE-ProRule" id="PRU00169"/>
    </source>
</evidence>
<dbReference type="PANTHER" id="PTHR45339">
    <property type="entry name" value="HYBRID SIGNAL TRANSDUCTION HISTIDINE KINASE J"/>
    <property type="match status" value="1"/>
</dbReference>
<keyword evidence="5" id="KW-1003">Cell membrane</keyword>
<dbReference type="FunFam" id="3.30.565.10:FF:000010">
    <property type="entry name" value="Sensor histidine kinase RcsC"/>
    <property type="match status" value="1"/>
</dbReference>
<dbReference type="InterPro" id="IPR036890">
    <property type="entry name" value="HATPase_C_sf"/>
</dbReference>
<name>A0AA89PUH5_STRCU</name>
<dbReference type="SUPFAM" id="SSF55874">
    <property type="entry name" value="ATPase domain of HSP90 chaperone/DNA topoisomerase II/histidine kinase"/>
    <property type="match status" value="1"/>
</dbReference>
<evidence type="ECO:0000256" key="1">
    <source>
        <dbReference type="ARBA" id="ARBA00000085"/>
    </source>
</evidence>
<evidence type="ECO:0000256" key="5">
    <source>
        <dbReference type="ARBA" id="ARBA00022475"/>
    </source>
</evidence>
<evidence type="ECO:0000256" key="7">
    <source>
        <dbReference type="ARBA" id="ARBA00022679"/>
    </source>
</evidence>
<evidence type="ECO:0000256" key="3">
    <source>
        <dbReference type="ARBA" id="ARBA00006402"/>
    </source>
</evidence>
<comment type="subcellular location">
    <subcellularLocation>
        <location evidence="2">Cell membrane</location>
        <topology evidence="2">Multi-pass membrane protein</topology>
    </subcellularLocation>
</comment>
<dbReference type="CDD" id="cd16922">
    <property type="entry name" value="HATPase_EvgS-ArcB-TorS-like"/>
    <property type="match status" value="1"/>
</dbReference>
<evidence type="ECO:0000256" key="15">
    <source>
        <dbReference type="ARBA" id="ARBA00064003"/>
    </source>
</evidence>
<gene>
    <name evidence="25" type="ORF">HNR72_000375</name>
</gene>
<dbReference type="CDD" id="cd00082">
    <property type="entry name" value="HisKA"/>
    <property type="match status" value="1"/>
</dbReference>
<evidence type="ECO:0000256" key="10">
    <source>
        <dbReference type="ARBA" id="ARBA00022777"/>
    </source>
</evidence>
<keyword evidence="26" id="KW-1185">Reference proteome</keyword>
<keyword evidence="14" id="KW-0472">Membrane</keyword>
<dbReference type="InterPro" id="IPR005467">
    <property type="entry name" value="His_kinase_dom"/>
</dbReference>
<dbReference type="Pfam" id="PF08447">
    <property type="entry name" value="PAS_3"/>
    <property type="match status" value="1"/>
</dbReference>
<dbReference type="InterPro" id="IPR036097">
    <property type="entry name" value="HisK_dim/P_sf"/>
</dbReference>
<feature type="modified residue" description="4-aspartylphosphate" evidence="19">
    <location>
        <position position="585"/>
    </location>
</feature>
<evidence type="ECO:0000256" key="12">
    <source>
        <dbReference type="ARBA" id="ARBA00022989"/>
    </source>
</evidence>
<feature type="domain" description="PAS" evidence="22">
    <location>
        <begin position="141"/>
        <end position="212"/>
    </location>
</feature>
<evidence type="ECO:0000256" key="14">
    <source>
        <dbReference type="ARBA" id="ARBA00023136"/>
    </source>
</evidence>
<feature type="domain" description="Response regulatory" evidence="21">
    <location>
        <begin position="677"/>
        <end position="794"/>
    </location>
</feature>
<feature type="domain" description="PAS" evidence="22">
    <location>
        <begin position="16"/>
        <end position="86"/>
    </location>
</feature>
<dbReference type="SUPFAM" id="SSF47384">
    <property type="entry name" value="Homodimeric domain of signal transducing histidine kinase"/>
    <property type="match status" value="1"/>
</dbReference>
<dbReference type="CDD" id="cd00088">
    <property type="entry name" value="HPT"/>
    <property type="match status" value="1"/>
</dbReference>
<dbReference type="GO" id="GO:0005524">
    <property type="term" value="F:ATP binding"/>
    <property type="evidence" value="ECO:0007669"/>
    <property type="project" value="UniProtKB-KW"/>
</dbReference>
<dbReference type="RefSeq" id="WP_184842800.1">
    <property type="nucleotide sequence ID" value="NZ_BAABFE010000008.1"/>
</dbReference>
<protein>
    <recommendedName>
        <fullName evidence="17">Circadian input-output histidine kinase CikA</fullName>
        <ecNumber evidence="4">2.7.13.3</ecNumber>
    </recommendedName>
    <alternativeName>
        <fullName evidence="16">Sensory/regulatory protein RpfC</fullName>
    </alternativeName>
</protein>
<dbReference type="InterPro" id="IPR001610">
    <property type="entry name" value="PAC"/>
</dbReference>
<keyword evidence="10" id="KW-0418">Kinase</keyword>
<dbReference type="SMART" id="SM00448">
    <property type="entry name" value="REC"/>
    <property type="match status" value="2"/>
</dbReference>
<dbReference type="InterPro" id="IPR000700">
    <property type="entry name" value="PAS-assoc_C"/>
</dbReference>
<dbReference type="Pfam" id="PF00512">
    <property type="entry name" value="HisKA"/>
    <property type="match status" value="1"/>
</dbReference>
<evidence type="ECO:0000256" key="18">
    <source>
        <dbReference type="PROSITE-ProRule" id="PRU00110"/>
    </source>
</evidence>
<dbReference type="SMART" id="SM00387">
    <property type="entry name" value="HATPase_c"/>
    <property type="match status" value="1"/>
</dbReference>
<dbReference type="SMART" id="SM00388">
    <property type="entry name" value="HisKA"/>
    <property type="match status" value="1"/>
</dbReference>
<evidence type="ECO:0000259" key="23">
    <source>
        <dbReference type="PROSITE" id="PS50113"/>
    </source>
</evidence>
<feature type="domain" description="Histidine kinase" evidence="20">
    <location>
        <begin position="287"/>
        <end position="511"/>
    </location>
</feature>
<keyword evidence="13" id="KW-0902">Two-component regulatory system</keyword>
<evidence type="ECO:0000256" key="9">
    <source>
        <dbReference type="ARBA" id="ARBA00022741"/>
    </source>
</evidence>
<dbReference type="SUPFAM" id="SSF47226">
    <property type="entry name" value="Histidine-containing phosphotransfer domain, HPT domain"/>
    <property type="match status" value="1"/>
</dbReference>
<dbReference type="Gene3D" id="3.30.565.10">
    <property type="entry name" value="Histidine kinase-like ATPase, C-terminal domain"/>
    <property type="match status" value="1"/>
</dbReference>
<dbReference type="InterPro" id="IPR003661">
    <property type="entry name" value="HisK_dim/P_dom"/>
</dbReference>
<dbReference type="InterPro" id="IPR013767">
    <property type="entry name" value="PAS_fold"/>
</dbReference>
<dbReference type="GeneID" id="93836756"/>